<dbReference type="RefSeq" id="WP_344696715.1">
    <property type="nucleotide sequence ID" value="NZ_BAABBR010000001.1"/>
</dbReference>
<dbReference type="InterPro" id="IPR002036">
    <property type="entry name" value="YbeY"/>
</dbReference>
<evidence type="ECO:0000256" key="4">
    <source>
        <dbReference type="ARBA" id="ARBA00022759"/>
    </source>
</evidence>
<evidence type="ECO:0000256" key="6">
    <source>
        <dbReference type="ARBA" id="ARBA00022833"/>
    </source>
</evidence>
<keyword evidence="6 7" id="KW-0862">Zinc</keyword>
<comment type="similarity">
    <text evidence="1 7">Belongs to the endoribonuclease YbeY family.</text>
</comment>
<dbReference type="InterPro" id="IPR020549">
    <property type="entry name" value="YbeY_CS"/>
</dbReference>
<evidence type="ECO:0000256" key="2">
    <source>
        <dbReference type="ARBA" id="ARBA00022722"/>
    </source>
</evidence>
<evidence type="ECO:0000256" key="3">
    <source>
        <dbReference type="ARBA" id="ARBA00022723"/>
    </source>
</evidence>
<reference evidence="9" key="1">
    <citation type="journal article" date="2019" name="Int. J. Syst. Evol. Microbiol.">
        <title>The Global Catalogue of Microorganisms (GCM) 10K type strain sequencing project: providing services to taxonomists for standard genome sequencing and annotation.</title>
        <authorList>
            <consortium name="The Broad Institute Genomics Platform"/>
            <consortium name="The Broad Institute Genome Sequencing Center for Infectious Disease"/>
            <person name="Wu L."/>
            <person name="Ma J."/>
        </authorList>
    </citation>
    <scope>NUCLEOTIDE SEQUENCE [LARGE SCALE GENOMIC DNA]</scope>
    <source>
        <strain evidence="9">JCM 17564</strain>
    </source>
</reference>
<feature type="binding site" evidence="7">
    <location>
        <position position="138"/>
    </location>
    <ligand>
        <name>Zn(2+)</name>
        <dbReference type="ChEBI" id="CHEBI:29105"/>
        <note>catalytic</note>
    </ligand>
</feature>
<proteinExistence type="inferred from homology"/>
<feature type="binding site" evidence="7">
    <location>
        <position position="128"/>
    </location>
    <ligand>
        <name>Zn(2+)</name>
        <dbReference type="ChEBI" id="CHEBI:29105"/>
        <note>catalytic</note>
    </ligand>
</feature>
<dbReference type="EMBL" id="BAABBR010000001">
    <property type="protein sequence ID" value="GAA4037512.1"/>
    <property type="molecule type" value="Genomic_DNA"/>
</dbReference>
<keyword evidence="9" id="KW-1185">Reference proteome</keyword>
<comment type="caution">
    <text evidence="8">The sequence shown here is derived from an EMBL/GenBank/DDBJ whole genome shotgun (WGS) entry which is preliminary data.</text>
</comment>
<protein>
    <recommendedName>
        <fullName evidence="7">Endoribonuclease YbeY</fullName>
        <ecNumber evidence="7">3.1.-.-</ecNumber>
    </recommendedName>
</protein>
<dbReference type="EC" id="3.1.-.-" evidence="7"/>
<dbReference type="Pfam" id="PF02130">
    <property type="entry name" value="YbeY"/>
    <property type="match status" value="1"/>
</dbReference>
<name>A0ABP7U7W9_9SPHN</name>
<dbReference type="Gene3D" id="3.40.390.30">
    <property type="entry name" value="Metalloproteases ('zincins'), catalytic domain"/>
    <property type="match status" value="1"/>
</dbReference>
<keyword evidence="7" id="KW-0963">Cytoplasm</keyword>
<dbReference type="SUPFAM" id="SSF55486">
    <property type="entry name" value="Metalloproteases ('zincins'), catalytic domain"/>
    <property type="match status" value="1"/>
</dbReference>
<keyword evidence="4 7" id="KW-0255">Endonuclease</keyword>
<dbReference type="NCBIfam" id="TIGR00043">
    <property type="entry name" value="rRNA maturation RNase YbeY"/>
    <property type="match status" value="1"/>
</dbReference>
<keyword evidence="5 7" id="KW-0378">Hydrolase</keyword>
<sequence length="168" mass="18421">MTLDLMLDADEEWDSSTDWARLAEAAARAAIAESAFPRLAALERPVELSVVLTTDAEVHALNAEWRGKDRPTNVLSFPQAEAHELAAADTPGPELMLGDIVLARETCAREAEEKSISLEHHAAHLMVHGTLHLLGYDHLEDDTAEDMEARETRALARMGIDNPYEVAA</sequence>
<evidence type="ECO:0000313" key="8">
    <source>
        <dbReference type="EMBL" id="GAA4037512.1"/>
    </source>
</evidence>
<keyword evidence="3 7" id="KW-0479">Metal-binding</keyword>
<evidence type="ECO:0000256" key="1">
    <source>
        <dbReference type="ARBA" id="ARBA00010875"/>
    </source>
</evidence>
<keyword evidence="2 7" id="KW-0540">Nuclease</keyword>
<gene>
    <name evidence="7 8" type="primary">ybeY</name>
    <name evidence="8" type="ORF">GCM10022281_17720</name>
</gene>
<keyword evidence="7" id="KW-0698">rRNA processing</keyword>
<organism evidence="8 9">
    <name type="scientific">Sphingomonas rosea</name>
    <dbReference type="NCBI Taxonomy" id="335605"/>
    <lineage>
        <taxon>Bacteria</taxon>
        <taxon>Pseudomonadati</taxon>
        <taxon>Pseudomonadota</taxon>
        <taxon>Alphaproteobacteria</taxon>
        <taxon>Sphingomonadales</taxon>
        <taxon>Sphingomonadaceae</taxon>
        <taxon>Sphingomonas</taxon>
    </lineage>
</organism>
<keyword evidence="7" id="KW-0690">Ribosome biogenesis</keyword>
<comment type="subcellular location">
    <subcellularLocation>
        <location evidence="7">Cytoplasm</location>
    </subcellularLocation>
</comment>
<feature type="binding site" evidence="7">
    <location>
        <position position="132"/>
    </location>
    <ligand>
        <name>Zn(2+)</name>
        <dbReference type="ChEBI" id="CHEBI:29105"/>
        <note>catalytic</note>
    </ligand>
</feature>
<dbReference type="Proteomes" id="UP001424459">
    <property type="component" value="Unassembled WGS sequence"/>
</dbReference>
<dbReference type="PROSITE" id="PS01306">
    <property type="entry name" value="UPF0054"/>
    <property type="match status" value="1"/>
</dbReference>
<accession>A0ABP7U7W9</accession>
<evidence type="ECO:0000313" key="9">
    <source>
        <dbReference type="Proteomes" id="UP001424459"/>
    </source>
</evidence>
<evidence type="ECO:0000256" key="5">
    <source>
        <dbReference type="ARBA" id="ARBA00022801"/>
    </source>
</evidence>
<dbReference type="InterPro" id="IPR023091">
    <property type="entry name" value="MetalPrtase_cat_dom_sf_prd"/>
</dbReference>
<evidence type="ECO:0000256" key="7">
    <source>
        <dbReference type="HAMAP-Rule" id="MF_00009"/>
    </source>
</evidence>
<dbReference type="HAMAP" id="MF_00009">
    <property type="entry name" value="Endoribonucl_YbeY"/>
    <property type="match status" value="1"/>
</dbReference>
<comment type="function">
    <text evidence="7">Single strand-specific metallo-endoribonuclease involved in late-stage 70S ribosome quality control and in maturation of the 3' terminus of the 16S rRNA.</text>
</comment>
<dbReference type="PANTHER" id="PTHR46986">
    <property type="entry name" value="ENDORIBONUCLEASE YBEY, CHLOROPLASTIC"/>
    <property type="match status" value="1"/>
</dbReference>
<comment type="cofactor">
    <cofactor evidence="7">
        <name>Zn(2+)</name>
        <dbReference type="ChEBI" id="CHEBI:29105"/>
    </cofactor>
    <text evidence="7">Binds 1 zinc ion.</text>
</comment>
<dbReference type="PANTHER" id="PTHR46986:SF1">
    <property type="entry name" value="ENDORIBONUCLEASE YBEY, CHLOROPLASTIC"/>
    <property type="match status" value="1"/>
</dbReference>